<protein>
    <submittedName>
        <fullName evidence="2">Wzt carbohydrate-binding domain-containing protein</fullName>
    </submittedName>
</protein>
<dbReference type="EMBL" id="JADIKI010000023">
    <property type="protein sequence ID" value="MFK2855820.1"/>
    <property type="molecule type" value="Genomic_DNA"/>
</dbReference>
<organism evidence="2 3">
    <name type="scientific">Dyella humi</name>
    <dbReference type="NCBI Taxonomy" id="1770547"/>
    <lineage>
        <taxon>Bacteria</taxon>
        <taxon>Pseudomonadati</taxon>
        <taxon>Pseudomonadota</taxon>
        <taxon>Gammaproteobacteria</taxon>
        <taxon>Lysobacterales</taxon>
        <taxon>Rhodanobacteraceae</taxon>
        <taxon>Dyella</taxon>
    </lineage>
</organism>
<keyword evidence="3" id="KW-1185">Reference proteome</keyword>
<gene>
    <name evidence="2" type="ORF">ISP18_14555</name>
</gene>
<dbReference type="RefSeq" id="WP_380013374.1">
    <property type="nucleotide sequence ID" value="NZ_JADIKI010000023.1"/>
</dbReference>
<proteinExistence type="predicted"/>
<name>A0ABW8IM52_9GAMM</name>
<dbReference type="Pfam" id="PF14524">
    <property type="entry name" value="Wzt_C"/>
    <property type="match status" value="1"/>
</dbReference>
<dbReference type="Gene3D" id="3.40.50.300">
    <property type="entry name" value="P-loop containing nucleotide triphosphate hydrolases"/>
    <property type="match status" value="1"/>
</dbReference>
<reference evidence="2 3" key="1">
    <citation type="submission" date="2020-10" db="EMBL/GenBank/DDBJ databases">
        <title>Phylogeny of dyella-like bacteria.</title>
        <authorList>
            <person name="Fu J."/>
        </authorList>
    </citation>
    <scope>NUCLEOTIDE SEQUENCE [LARGE SCALE GENOMIC DNA]</scope>
    <source>
        <strain evidence="2 3">DHG40</strain>
    </source>
</reference>
<evidence type="ECO:0000259" key="1">
    <source>
        <dbReference type="Pfam" id="PF14524"/>
    </source>
</evidence>
<comment type="caution">
    <text evidence="2">The sequence shown here is derived from an EMBL/GenBank/DDBJ whole genome shotgun (WGS) entry which is preliminary data.</text>
</comment>
<dbReference type="Proteomes" id="UP001620409">
    <property type="component" value="Unassembled WGS sequence"/>
</dbReference>
<dbReference type="Gene3D" id="2.70.50.60">
    <property type="entry name" value="abc- transporter (atp binding component) like domain"/>
    <property type="match status" value="1"/>
</dbReference>
<dbReference type="InterPro" id="IPR027417">
    <property type="entry name" value="P-loop_NTPase"/>
</dbReference>
<feature type="domain" description="Wzt C-terminal" evidence="1">
    <location>
        <begin position="261"/>
        <end position="391"/>
    </location>
</feature>
<evidence type="ECO:0000313" key="3">
    <source>
        <dbReference type="Proteomes" id="UP001620409"/>
    </source>
</evidence>
<accession>A0ABW8IM52</accession>
<dbReference type="CDD" id="cd10147">
    <property type="entry name" value="Wzt_C-like"/>
    <property type="match status" value="1"/>
</dbReference>
<sequence length="555" mass="62172">MQKILHFHIPKTGGIAIRQYLIEQLGEQCVSPSVLGNRLSDALLRWRDMRAISGHFSLYQGDQLPVDRCNITVLRNPIDRFLSQYFFEKSDNADRLLDAKVHALDLDDYLENLSIDKPEAVSCQMGMLYPLGTSSRTELSTNEKYEAAVRSLELFELVGIQDELDDFSSMLDARFSWKPVPLRFKNVASQRLPSSALSASQQSKLNYLLECELELYQQAKARFKQLRRNFIRTSVSMLDKGMPLDHRRQTAAAPTAIEQARDFGDRRCSVLQVSVEGEISGANHVMVGEHCNISISFKVDQSIDELNIGIAIKDEQGSLIFGTNTMLLGNVYAVIPGEYCASFQMLNRAPIGRYVVDVALVRSETHYQGCYHWLEKAASFQVHETAAAYFEGQILMDANVELVAMSPSASWSSITHVPSNSVMRSLGRNNKPLSEFASKITPMCSMDQFYLGLDVFVPMHISNISGETWNAFGQQPVTLSYRWLTKDNEVIISDGLRTRLPTDVPAGGSIIVPMKIRPPSKSGEFQLVLSLVQESVAWFVDKAPQTAHITQINLA</sequence>
<evidence type="ECO:0000313" key="2">
    <source>
        <dbReference type="EMBL" id="MFK2855820.1"/>
    </source>
</evidence>
<dbReference type="InterPro" id="IPR029439">
    <property type="entry name" value="Wzt_C"/>
</dbReference>